<feature type="transmembrane region" description="Helical" evidence="3">
    <location>
        <begin position="194"/>
        <end position="215"/>
    </location>
</feature>
<feature type="transmembrane region" description="Helical" evidence="3">
    <location>
        <begin position="222"/>
        <end position="239"/>
    </location>
</feature>
<dbReference type="InterPro" id="IPR011622">
    <property type="entry name" value="7TMR_DISM_rcpt_extracell_dom2"/>
</dbReference>
<feature type="transmembrane region" description="Helical" evidence="3">
    <location>
        <begin position="312"/>
        <end position="336"/>
    </location>
</feature>
<dbReference type="Pfam" id="PF07228">
    <property type="entry name" value="SpoIIE"/>
    <property type="match status" value="1"/>
</dbReference>
<evidence type="ECO:0000256" key="2">
    <source>
        <dbReference type="SAM" id="Coils"/>
    </source>
</evidence>
<protein>
    <submittedName>
        <fullName evidence="5">Periplasmic Sensor Hybrid Histidine Kinase</fullName>
    </submittedName>
</protein>
<evidence type="ECO:0000313" key="6">
    <source>
        <dbReference type="Proteomes" id="UP000004095"/>
    </source>
</evidence>
<dbReference type="Proteomes" id="UP000004095">
    <property type="component" value="Unassembled WGS sequence"/>
</dbReference>
<gene>
    <name evidence="5" type="ORF">M23134_04629</name>
</gene>
<keyword evidence="3" id="KW-1133">Transmembrane helix</keyword>
<evidence type="ECO:0000259" key="4">
    <source>
        <dbReference type="SMART" id="SM00331"/>
    </source>
</evidence>
<dbReference type="Gene3D" id="2.60.40.2380">
    <property type="match status" value="1"/>
</dbReference>
<keyword evidence="6" id="KW-1185">Reference proteome</keyword>
<name>A1ZTC9_MICM2</name>
<dbReference type="PANTHER" id="PTHR43156:SF9">
    <property type="entry name" value="HAMP DOMAIN-CONTAINING PROTEIN"/>
    <property type="match status" value="1"/>
</dbReference>
<dbReference type="Gene3D" id="3.60.40.10">
    <property type="entry name" value="PPM-type phosphatase domain"/>
    <property type="match status" value="1"/>
</dbReference>
<dbReference type="Pfam" id="PF07696">
    <property type="entry name" value="7TMR-DISMED2"/>
    <property type="match status" value="1"/>
</dbReference>
<feature type="domain" description="PPM-type phosphatase" evidence="4">
    <location>
        <begin position="512"/>
        <end position="741"/>
    </location>
</feature>
<evidence type="ECO:0000256" key="1">
    <source>
        <dbReference type="ARBA" id="ARBA00022801"/>
    </source>
</evidence>
<keyword evidence="3" id="KW-0472">Membrane</keyword>
<dbReference type="InterPro" id="IPR052016">
    <property type="entry name" value="Bact_Sigma-Reg"/>
</dbReference>
<reference evidence="5 6" key="1">
    <citation type="submission" date="2007-01" db="EMBL/GenBank/DDBJ databases">
        <authorList>
            <person name="Haygood M."/>
            <person name="Podell S."/>
            <person name="Anderson C."/>
            <person name="Hopkinson B."/>
            <person name="Roe K."/>
            <person name="Barbeau K."/>
            <person name="Gaasterland T."/>
            <person name="Ferriera S."/>
            <person name="Johnson J."/>
            <person name="Kravitz S."/>
            <person name="Beeson K."/>
            <person name="Sutton G."/>
            <person name="Rogers Y.-H."/>
            <person name="Friedman R."/>
            <person name="Frazier M."/>
            <person name="Venter J.C."/>
        </authorList>
    </citation>
    <scope>NUCLEOTIDE SEQUENCE [LARGE SCALE GENOMIC DNA]</scope>
    <source>
        <strain evidence="5 6">ATCC 23134</strain>
    </source>
</reference>
<dbReference type="PANTHER" id="PTHR43156">
    <property type="entry name" value="STAGE II SPORULATION PROTEIN E-RELATED"/>
    <property type="match status" value="1"/>
</dbReference>
<organism evidence="5 6">
    <name type="scientific">Microscilla marina ATCC 23134</name>
    <dbReference type="NCBI Taxonomy" id="313606"/>
    <lineage>
        <taxon>Bacteria</taxon>
        <taxon>Pseudomonadati</taxon>
        <taxon>Bacteroidota</taxon>
        <taxon>Cytophagia</taxon>
        <taxon>Cytophagales</taxon>
        <taxon>Microscillaceae</taxon>
        <taxon>Microscilla</taxon>
    </lineage>
</organism>
<dbReference type="InterPro" id="IPR011623">
    <property type="entry name" value="7TMR_DISM_rcpt_extracell_dom1"/>
</dbReference>
<evidence type="ECO:0000313" key="5">
    <source>
        <dbReference type="EMBL" id="EAY26351.1"/>
    </source>
</evidence>
<sequence>MFIRSIIIIFICLVGTLQRAQAQKVVKLTTKQSEIILGDKVAILEDSTQRLSLLQVLKPKNQQRFKPSKDKYPNFGFSHSHFWVKLKLQNQTQPQEKTLESVNQWFLKVAYAPIDYIEFHYQDKNGKWQKRIWGDHVPFANRLVFHPQVVIPFHLTDTQVHTYYLKVYTQGSLQLPLVMQSNHRFNEANMVSEIVFGVLYGVMAIMLMYNLFIFLAIRSYSYLFYCLYILSYLLGQSTLNGHSFQFLWGDYPWWANVALPFSITFGSYCAVLFAIRFLQTYKYVPRWNVVLIGFSVVLFFMIIVTFTTEYQISIITSTLSVMTSSVLMLLTGILVWRRGNRAAKYYIMAWTIVLIGLFMAVLKPYGFLPNHFLVDNANQVGAVIEVIFLSLALADRINIYRKETIEAQAEALATAKENERIITEQNQVLEQKVQERTSEITAQNEELFQQQEEIMAQRDAVESANLTLKDQATELEYAKKSLEEKTIQLNKSLEAAFTIQNAILPYEKELAKLVDSHFLLYSPKDIVSGDFYWLHKEQEHNKTFLAAVDCTGHGVPGAFMSLIGSTLLDRVVKMEQVFDPAEILARLNEEVLNVLRHQDYKSDTGMDVCLCVLEYGEHTQVNITYAGARRPLYFLRDATRELEEIKGDRIHVGGVKTADRTFTNHEFTLFQGDNLYLTSDGYIDQNDLKRKKIGRKRFNELLQSVGGLPMNEQYETLLNTLKTHMEGTEQRDDILVMGVKL</sequence>
<dbReference type="InterPro" id="IPR036457">
    <property type="entry name" value="PPM-type-like_dom_sf"/>
</dbReference>
<feature type="coiled-coil region" evidence="2">
    <location>
        <begin position="412"/>
        <end position="485"/>
    </location>
</feature>
<dbReference type="GO" id="GO:0016791">
    <property type="term" value="F:phosphatase activity"/>
    <property type="evidence" value="ECO:0007669"/>
    <property type="project" value="TreeGrafter"/>
</dbReference>
<dbReference type="eggNOG" id="COG2208">
    <property type="taxonomic scope" value="Bacteria"/>
</dbReference>
<dbReference type="RefSeq" id="WP_002701132.1">
    <property type="nucleotide sequence ID" value="NZ_AAWS01000035.1"/>
</dbReference>
<dbReference type="Pfam" id="PF07695">
    <property type="entry name" value="7TMR-DISM_7TM"/>
    <property type="match status" value="1"/>
</dbReference>
<dbReference type="EMBL" id="AAWS01000035">
    <property type="protein sequence ID" value="EAY26351.1"/>
    <property type="molecule type" value="Genomic_DNA"/>
</dbReference>
<dbReference type="SMART" id="SM00331">
    <property type="entry name" value="PP2C_SIG"/>
    <property type="match status" value="1"/>
</dbReference>
<keyword evidence="5" id="KW-0418">Kinase</keyword>
<feature type="transmembrane region" description="Helical" evidence="3">
    <location>
        <begin position="287"/>
        <end position="306"/>
    </location>
</feature>
<feature type="transmembrane region" description="Helical" evidence="3">
    <location>
        <begin position="251"/>
        <end position="275"/>
    </location>
</feature>
<dbReference type="InterPro" id="IPR001932">
    <property type="entry name" value="PPM-type_phosphatase-like_dom"/>
</dbReference>
<keyword evidence="1" id="KW-0378">Hydrolase</keyword>
<keyword evidence="2" id="KW-0175">Coiled coil</keyword>
<evidence type="ECO:0000256" key="3">
    <source>
        <dbReference type="SAM" id="Phobius"/>
    </source>
</evidence>
<dbReference type="AlphaFoldDB" id="A1ZTC9"/>
<feature type="transmembrane region" description="Helical" evidence="3">
    <location>
        <begin position="345"/>
        <end position="365"/>
    </location>
</feature>
<keyword evidence="5" id="KW-0808">Transferase</keyword>
<keyword evidence="3" id="KW-0812">Transmembrane</keyword>
<accession>A1ZTC9</accession>
<dbReference type="GO" id="GO:0016301">
    <property type="term" value="F:kinase activity"/>
    <property type="evidence" value="ECO:0007669"/>
    <property type="project" value="UniProtKB-KW"/>
</dbReference>
<proteinExistence type="predicted"/>
<comment type="caution">
    <text evidence="5">The sequence shown here is derived from an EMBL/GenBank/DDBJ whole genome shotgun (WGS) entry which is preliminary data.</text>
</comment>